<gene>
    <name evidence="3" type="ORF">GGD88_000548</name>
</gene>
<keyword evidence="2" id="KW-0812">Transmembrane</keyword>
<dbReference type="Proteomes" id="UP000555728">
    <property type="component" value="Unassembled WGS sequence"/>
</dbReference>
<feature type="transmembrane region" description="Helical" evidence="2">
    <location>
        <begin position="80"/>
        <end position="100"/>
    </location>
</feature>
<reference evidence="3 4" key="1">
    <citation type="submission" date="2020-08" db="EMBL/GenBank/DDBJ databases">
        <title>Genome sequencing of Purple Non-Sulfur Bacteria from various extreme environments.</title>
        <authorList>
            <person name="Mayer M."/>
        </authorList>
    </citation>
    <scope>NUCLEOTIDE SEQUENCE [LARGE SCALE GENOMIC DNA]</scope>
    <source>
        <strain evidence="3 4">JA135</strain>
    </source>
</reference>
<accession>A0A7W6WJT6</accession>
<keyword evidence="2" id="KW-1133">Transmembrane helix</keyword>
<feature type="region of interest" description="Disordered" evidence="1">
    <location>
        <begin position="243"/>
        <end position="272"/>
    </location>
</feature>
<feature type="transmembrane region" description="Helical" evidence="2">
    <location>
        <begin position="52"/>
        <end position="73"/>
    </location>
</feature>
<sequence>MRARTWKNLVAYGVGAALVAPMVVPVLENIEAGRRLLELGLLTPQDRLRPQGLGPVSGLMLYVFSTPILVAIADTLRGKMAAIAGMLGLSLLLSYITTVFERGETMLGLSLTWLSLAGLGILALLAWWRHRSRKAAVTRLAQSIAGIARDVAEAARRRPVAALTDEPEKAAGVVDVVETMVLSAIWQASVSGAPATFDRRLLRDLSDIRRDLVLNGTLDPAGQGLAMMDHLLTRVRHRLRLAQRTRGARPPQAADDDGDDPGGPGRRRPLTA</sequence>
<proteinExistence type="predicted"/>
<evidence type="ECO:0000313" key="3">
    <source>
        <dbReference type="EMBL" id="MBB4284837.1"/>
    </source>
</evidence>
<evidence type="ECO:0000313" key="4">
    <source>
        <dbReference type="Proteomes" id="UP000555728"/>
    </source>
</evidence>
<keyword evidence="4" id="KW-1185">Reference proteome</keyword>
<dbReference type="EMBL" id="JACIGI010000003">
    <property type="protein sequence ID" value="MBB4284837.1"/>
    <property type="molecule type" value="Genomic_DNA"/>
</dbReference>
<organism evidence="3 4">
    <name type="scientific">Roseospira goensis</name>
    <dbReference type="NCBI Taxonomy" id="391922"/>
    <lineage>
        <taxon>Bacteria</taxon>
        <taxon>Pseudomonadati</taxon>
        <taxon>Pseudomonadota</taxon>
        <taxon>Alphaproteobacteria</taxon>
        <taxon>Rhodospirillales</taxon>
        <taxon>Rhodospirillaceae</taxon>
        <taxon>Roseospira</taxon>
    </lineage>
</organism>
<protein>
    <submittedName>
        <fullName evidence="3">Uncharacterized protein</fullName>
    </submittedName>
</protein>
<keyword evidence="2" id="KW-0472">Membrane</keyword>
<dbReference type="AlphaFoldDB" id="A0A7W6WJT6"/>
<feature type="transmembrane region" description="Helical" evidence="2">
    <location>
        <begin position="106"/>
        <end position="128"/>
    </location>
</feature>
<evidence type="ECO:0000256" key="1">
    <source>
        <dbReference type="SAM" id="MobiDB-lite"/>
    </source>
</evidence>
<evidence type="ECO:0000256" key="2">
    <source>
        <dbReference type="SAM" id="Phobius"/>
    </source>
</evidence>
<name>A0A7W6WJT6_9PROT</name>
<comment type="caution">
    <text evidence="3">The sequence shown here is derived from an EMBL/GenBank/DDBJ whole genome shotgun (WGS) entry which is preliminary data.</text>
</comment>
<dbReference type="RefSeq" id="WP_184431452.1">
    <property type="nucleotide sequence ID" value="NZ_JACIGI010000003.1"/>
</dbReference>